<dbReference type="SMART" id="SM00903">
    <property type="entry name" value="Flavin_Reduct"/>
    <property type="match status" value="1"/>
</dbReference>
<dbReference type="GO" id="GO:0042602">
    <property type="term" value="F:riboflavin reductase (NADPH) activity"/>
    <property type="evidence" value="ECO:0007669"/>
    <property type="project" value="TreeGrafter"/>
</dbReference>
<accession>A0A8J3DMH7</accession>
<gene>
    <name evidence="4" type="ORF">GCM10010136_17510</name>
</gene>
<keyword evidence="2" id="KW-0560">Oxidoreductase</keyword>
<evidence type="ECO:0000313" key="4">
    <source>
        <dbReference type="EMBL" id="GHC70806.1"/>
    </source>
</evidence>
<dbReference type="RefSeq" id="WP_189489614.1">
    <property type="nucleotide sequence ID" value="NZ_BMZO01000005.1"/>
</dbReference>
<organism evidence="4 5">
    <name type="scientific">Limoniibacter endophyticus</name>
    <dbReference type="NCBI Taxonomy" id="1565040"/>
    <lineage>
        <taxon>Bacteria</taxon>
        <taxon>Pseudomonadati</taxon>
        <taxon>Pseudomonadota</taxon>
        <taxon>Alphaproteobacteria</taxon>
        <taxon>Hyphomicrobiales</taxon>
        <taxon>Bartonellaceae</taxon>
        <taxon>Limoniibacter</taxon>
    </lineage>
</organism>
<dbReference type="EMBL" id="BMZO01000005">
    <property type="protein sequence ID" value="GHC70806.1"/>
    <property type="molecule type" value="Genomic_DNA"/>
</dbReference>
<feature type="domain" description="Flavin reductase like" evidence="3">
    <location>
        <begin position="30"/>
        <end position="173"/>
    </location>
</feature>
<dbReference type="InterPro" id="IPR012349">
    <property type="entry name" value="Split_barrel_FMN-bd"/>
</dbReference>
<dbReference type="Proteomes" id="UP000641137">
    <property type="component" value="Unassembled WGS sequence"/>
</dbReference>
<dbReference type="SUPFAM" id="SSF50475">
    <property type="entry name" value="FMN-binding split barrel"/>
    <property type="match status" value="1"/>
</dbReference>
<evidence type="ECO:0000259" key="3">
    <source>
        <dbReference type="SMART" id="SM00903"/>
    </source>
</evidence>
<proteinExistence type="inferred from homology"/>
<evidence type="ECO:0000256" key="2">
    <source>
        <dbReference type="ARBA" id="ARBA00023002"/>
    </source>
</evidence>
<comment type="caution">
    <text evidence="4">The sequence shown here is derived from an EMBL/GenBank/DDBJ whole genome shotgun (WGS) entry which is preliminary data.</text>
</comment>
<comment type="similarity">
    <text evidence="1">Belongs to the non-flavoprotein flavin reductase family.</text>
</comment>
<dbReference type="GO" id="GO:0010181">
    <property type="term" value="F:FMN binding"/>
    <property type="evidence" value="ECO:0007669"/>
    <property type="project" value="InterPro"/>
</dbReference>
<keyword evidence="5" id="KW-1185">Reference proteome</keyword>
<dbReference type="Gene3D" id="2.30.110.10">
    <property type="entry name" value="Electron Transport, Fmn-binding Protein, Chain A"/>
    <property type="match status" value="1"/>
</dbReference>
<reference evidence="4" key="2">
    <citation type="submission" date="2020-09" db="EMBL/GenBank/DDBJ databases">
        <authorList>
            <person name="Sun Q."/>
            <person name="Kim S."/>
        </authorList>
    </citation>
    <scope>NUCLEOTIDE SEQUENCE</scope>
    <source>
        <strain evidence="4">KCTC 42097</strain>
    </source>
</reference>
<protein>
    <submittedName>
        <fullName evidence="4">Oxidoreductase</fullName>
    </submittedName>
</protein>
<dbReference type="AlphaFoldDB" id="A0A8J3DMH7"/>
<name>A0A8J3DMH7_9HYPH</name>
<evidence type="ECO:0000313" key="5">
    <source>
        <dbReference type="Proteomes" id="UP000641137"/>
    </source>
</evidence>
<dbReference type="PANTHER" id="PTHR30466:SF11">
    <property type="entry name" value="FLAVIN-DEPENDENT MONOOXYGENASE, REDUCTASE SUBUNIT HSAB"/>
    <property type="match status" value="1"/>
</dbReference>
<evidence type="ECO:0000256" key="1">
    <source>
        <dbReference type="ARBA" id="ARBA00008898"/>
    </source>
</evidence>
<dbReference type="InterPro" id="IPR050268">
    <property type="entry name" value="NADH-dep_flavin_reductase"/>
</dbReference>
<reference evidence="4" key="1">
    <citation type="journal article" date="2014" name="Int. J. Syst. Evol. Microbiol.">
        <title>Complete genome sequence of Corynebacterium casei LMG S-19264T (=DSM 44701T), isolated from a smear-ripened cheese.</title>
        <authorList>
            <consortium name="US DOE Joint Genome Institute (JGI-PGF)"/>
            <person name="Walter F."/>
            <person name="Albersmeier A."/>
            <person name="Kalinowski J."/>
            <person name="Ruckert C."/>
        </authorList>
    </citation>
    <scope>NUCLEOTIDE SEQUENCE</scope>
    <source>
        <strain evidence="4">KCTC 42097</strain>
    </source>
</reference>
<dbReference type="InterPro" id="IPR002563">
    <property type="entry name" value="Flavin_Rdtase-like_dom"/>
</dbReference>
<dbReference type="PANTHER" id="PTHR30466">
    <property type="entry name" value="FLAVIN REDUCTASE"/>
    <property type="match status" value="1"/>
</dbReference>
<dbReference type="Pfam" id="PF01613">
    <property type="entry name" value="Flavin_Reduct"/>
    <property type="match status" value="1"/>
</dbReference>
<sequence length="189" mass="20097">MNAIWTQNVPVEPSLTKHNDPVPQAMRSATSAFPTGVVLLAAKVDGLPVGMLANSFTSVSLDPPLVSLNIARTSRTWPVLSKAEHWGISVLAEEQETVFRQLAGKAGERFAGLDWTAEADGSLVLGGASATFIVGPAAQFDAGDHILVLMHVLGLQRSPERRPLVFHGSQTARLAMPDTASPILNRVLS</sequence>